<dbReference type="InterPro" id="IPR036249">
    <property type="entry name" value="Thioredoxin-like_sf"/>
</dbReference>
<dbReference type="SUPFAM" id="SSF52833">
    <property type="entry name" value="Thioredoxin-like"/>
    <property type="match status" value="1"/>
</dbReference>
<dbReference type="AlphaFoldDB" id="A0A327ZFB6"/>
<sequence length="141" mass="14900">MLRRWRLAILAAICGVLVAAVKIGDGSPGGAAFLLLLFLGLALAVSPGVFPRPERAADAVLDGRPVVYWRPGCPFCLRLRARLGPDAGRLHWVDIWQDPEGAAAVRAITGGDETVPTVVIAGEGFVNPDPSWLKDQVVPAA</sequence>
<gene>
    <name evidence="3" type="ORF">B0I29_105362</name>
</gene>
<evidence type="ECO:0000313" key="4">
    <source>
        <dbReference type="Proteomes" id="UP000249341"/>
    </source>
</evidence>
<keyword evidence="1" id="KW-0812">Transmembrane</keyword>
<dbReference type="RefSeq" id="WP_111649499.1">
    <property type="nucleotide sequence ID" value="NZ_JACHWI010000002.1"/>
</dbReference>
<dbReference type="PROSITE" id="PS51354">
    <property type="entry name" value="GLUTAREDOXIN_2"/>
    <property type="match status" value="1"/>
</dbReference>
<evidence type="ECO:0000313" key="3">
    <source>
        <dbReference type="EMBL" id="RAK38414.1"/>
    </source>
</evidence>
<feature type="transmembrane region" description="Helical" evidence="1">
    <location>
        <begin position="30"/>
        <end position="50"/>
    </location>
</feature>
<name>A0A327ZFB6_9ACTN</name>
<feature type="domain" description="Glutaredoxin" evidence="2">
    <location>
        <begin position="66"/>
        <end position="123"/>
    </location>
</feature>
<dbReference type="Gene3D" id="3.40.30.10">
    <property type="entry name" value="Glutaredoxin"/>
    <property type="match status" value="1"/>
</dbReference>
<dbReference type="Pfam" id="PF00462">
    <property type="entry name" value="Glutaredoxin"/>
    <property type="match status" value="1"/>
</dbReference>
<dbReference type="Proteomes" id="UP000249341">
    <property type="component" value="Unassembled WGS sequence"/>
</dbReference>
<comment type="caution">
    <text evidence="3">The sequence shown here is derived from an EMBL/GenBank/DDBJ whole genome shotgun (WGS) entry which is preliminary data.</text>
</comment>
<reference evidence="3 4" key="1">
    <citation type="submission" date="2018-06" db="EMBL/GenBank/DDBJ databases">
        <title>Genomic Encyclopedia of Type Strains, Phase III (KMG-III): the genomes of soil and plant-associated and newly described type strains.</title>
        <authorList>
            <person name="Whitman W."/>
        </authorList>
    </citation>
    <scope>NUCLEOTIDE SEQUENCE [LARGE SCALE GENOMIC DNA]</scope>
    <source>
        <strain evidence="3 4">CGMCC 4.7090</strain>
    </source>
</reference>
<dbReference type="InterPro" id="IPR002109">
    <property type="entry name" value="Glutaredoxin"/>
</dbReference>
<protein>
    <submittedName>
        <fullName evidence="3">Glutaredoxin</fullName>
    </submittedName>
</protein>
<organism evidence="3 4">
    <name type="scientific">Actinoplanes lutulentus</name>
    <dbReference type="NCBI Taxonomy" id="1287878"/>
    <lineage>
        <taxon>Bacteria</taxon>
        <taxon>Bacillati</taxon>
        <taxon>Actinomycetota</taxon>
        <taxon>Actinomycetes</taxon>
        <taxon>Micromonosporales</taxon>
        <taxon>Micromonosporaceae</taxon>
        <taxon>Actinoplanes</taxon>
    </lineage>
</organism>
<keyword evidence="1" id="KW-0472">Membrane</keyword>
<evidence type="ECO:0000256" key="1">
    <source>
        <dbReference type="SAM" id="Phobius"/>
    </source>
</evidence>
<keyword evidence="4" id="KW-1185">Reference proteome</keyword>
<dbReference type="EMBL" id="QLMJ01000005">
    <property type="protein sequence ID" value="RAK38414.1"/>
    <property type="molecule type" value="Genomic_DNA"/>
</dbReference>
<evidence type="ECO:0000259" key="2">
    <source>
        <dbReference type="Pfam" id="PF00462"/>
    </source>
</evidence>
<accession>A0A327ZFB6</accession>
<dbReference type="OrthoDB" id="8991911at2"/>
<proteinExistence type="predicted"/>
<keyword evidence="1" id="KW-1133">Transmembrane helix</keyword>